<gene>
    <name evidence="10" type="ORF">GCM10011589_14460</name>
</gene>
<feature type="transmembrane region" description="Helical" evidence="7">
    <location>
        <begin position="501"/>
        <end position="523"/>
    </location>
</feature>
<keyword evidence="3" id="KW-1003">Cell membrane</keyword>
<dbReference type="InterPro" id="IPR035906">
    <property type="entry name" value="MetI-like_sf"/>
</dbReference>
<evidence type="ECO:0000259" key="9">
    <source>
        <dbReference type="PROSITE" id="PS50928"/>
    </source>
</evidence>
<reference evidence="11" key="1">
    <citation type="journal article" date="2019" name="Int. J. Syst. Evol. Microbiol.">
        <title>The Global Catalogue of Microorganisms (GCM) 10K type strain sequencing project: providing services to taxonomists for standard genome sequencing and annotation.</title>
        <authorList>
            <consortium name="The Broad Institute Genomics Platform"/>
            <consortium name="The Broad Institute Genome Sequencing Center for Infectious Disease"/>
            <person name="Wu L."/>
            <person name="Ma J."/>
        </authorList>
    </citation>
    <scope>NUCLEOTIDE SEQUENCE [LARGE SCALE GENOMIC DNA]</scope>
    <source>
        <strain evidence="11">CGMCC 4.5581</strain>
    </source>
</reference>
<dbReference type="Proteomes" id="UP000648663">
    <property type="component" value="Unassembled WGS sequence"/>
</dbReference>
<dbReference type="Gene3D" id="1.10.3720.10">
    <property type="entry name" value="MetI-like"/>
    <property type="match status" value="1"/>
</dbReference>
<dbReference type="PROSITE" id="PS50928">
    <property type="entry name" value="ABC_TM1"/>
    <property type="match status" value="1"/>
</dbReference>
<feature type="transmembrane region" description="Helical" evidence="7">
    <location>
        <begin position="240"/>
        <end position="263"/>
    </location>
</feature>
<feature type="transmembrane region" description="Helical" evidence="7">
    <location>
        <begin position="543"/>
        <end position="564"/>
    </location>
</feature>
<keyword evidence="5 7" id="KW-1133">Transmembrane helix</keyword>
<evidence type="ECO:0000256" key="3">
    <source>
        <dbReference type="ARBA" id="ARBA00022475"/>
    </source>
</evidence>
<feature type="transmembrane region" description="Helical" evidence="7">
    <location>
        <begin position="418"/>
        <end position="436"/>
    </location>
</feature>
<keyword evidence="4 7" id="KW-0812">Transmembrane</keyword>
<evidence type="ECO:0000256" key="2">
    <source>
        <dbReference type="ARBA" id="ARBA00022448"/>
    </source>
</evidence>
<sequence length="596" mass="59474">MPRRGWVTAASRVATVLGVVALVGVLPWLSGRSPELSILRARSAEQEATPEALAAIRAELGLDAGPLGLLGHWLSGLLRGDLGTSWISGGPVGPGIIRALGVSVTLMGSALVVALVTAALLCVPPLRRVARGRSGRTGGAAGAALTALPEFLLASVLLLVGAVWLGWFEPYGWTGLPSVVLPALAMGLPAGGLIGRLVADGLSVTGTERWVATWQVAGASTGQLARALVRRTLPALTTQVALVLVGLTGGAVAVEEVFAVPGLGRAVLGAAQAQDLPTLQAGMLLLLGVSAVLGGLAALTRALLLGRALRSGSVPVPARATPSRRRDWLLPAGAAALLAGVVAAGLGRDPFVSAHPRLAAPSAALPFGADASGRDLLARVAHGAVQTVGTAALVVVATLVVGVLVGLVPRASVGPVEVANAAPPVIVGVLVAAVLGTSQSGAALAVALVAWAPIAAYVAAASEEVRRQRHVTVLPVLGVGPAAITWRYVVPAVLPAAARNAVLRLPGIALALAALGFLGLGAAPPTPEWGLLLAEGMPYVERAPWAVLAPTGALVTAAVLAVSLSGLSRRQRRPATPAPVATGTTAPSPQQPAAVG</sequence>
<evidence type="ECO:0000256" key="4">
    <source>
        <dbReference type="ARBA" id="ARBA00022692"/>
    </source>
</evidence>
<dbReference type="SUPFAM" id="SSF161098">
    <property type="entry name" value="MetI-like"/>
    <property type="match status" value="1"/>
</dbReference>
<feature type="transmembrane region" description="Helical" evidence="7">
    <location>
        <begin position="283"/>
        <end position="304"/>
    </location>
</feature>
<dbReference type="InterPro" id="IPR050366">
    <property type="entry name" value="BP-dependent_transpt_permease"/>
</dbReference>
<evidence type="ECO:0000313" key="11">
    <source>
        <dbReference type="Proteomes" id="UP000648663"/>
    </source>
</evidence>
<comment type="caution">
    <text evidence="10">The sequence shown here is derived from an EMBL/GenBank/DDBJ whole genome shotgun (WGS) entry which is preliminary data.</text>
</comment>
<proteinExistence type="inferred from homology"/>
<feature type="domain" description="ABC transmembrane type-1" evidence="9">
    <location>
        <begin position="380"/>
        <end position="566"/>
    </location>
</feature>
<keyword evidence="2 7" id="KW-0813">Transport</keyword>
<feature type="transmembrane region" description="Helical" evidence="7">
    <location>
        <begin position="96"/>
        <end position="123"/>
    </location>
</feature>
<feature type="transmembrane region" description="Helical" evidence="7">
    <location>
        <begin position="144"/>
        <end position="167"/>
    </location>
</feature>
<keyword evidence="11" id="KW-1185">Reference proteome</keyword>
<evidence type="ECO:0000256" key="8">
    <source>
        <dbReference type="SAM" id="MobiDB-lite"/>
    </source>
</evidence>
<comment type="subcellular location">
    <subcellularLocation>
        <location evidence="1 7">Cell membrane</location>
        <topology evidence="1 7">Multi-pass membrane protein</topology>
    </subcellularLocation>
</comment>
<feature type="region of interest" description="Disordered" evidence="8">
    <location>
        <begin position="570"/>
        <end position="596"/>
    </location>
</feature>
<dbReference type="InterPro" id="IPR000515">
    <property type="entry name" value="MetI-like"/>
</dbReference>
<name>A0ABQ2FW00_9ACTN</name>
<dbReference type="Pfam" id="PF00528">
    <property type="entry name" value="BPD_transp_1"/>
    <property type="match status" value="2"/>
</dbReference>
<feature type="transmembrane region" description="Helical" evidence="7">
    <location>
        <begin position="179"/>
        <end position="199"/>
    </location>
</feature>
<evidence type="ECO:0000256" key="5">
    <source>
        <dbReference type="ARBA" id="ARBA00022989"/>
    </source>
</evidence>
<dbReference type="PANTHER" id="PTHR43386:SF1">
    <property type="entry name" value="D,D-DIPEPTIDE TRANSPORT SYSTEM PERMEASE PROTEIN DDPC-RELATED"/>
    <property type="match status" value="1"/>
</dbReference>
<evidence type="ECO:0000313" key="10">
    <source>
        <dbReference type="EMBL" id="GGL59585.1"/>
    </source>
</evidence>
<dbReference type="EMBL" id="BMMI01000002">
    <property type="protein sequence ID" value="GGL59585.1"/>
    <property type="molecule type" value="Genomic_DNA"/>
</dbReference>
<feature type="transmembrane region" description="Helical" evidence="7">
    <location>
        <begin position="328"/>
        <end position="347"/>
    </location>
</feature>
<comment type="similarity">
    <text evidence="7">Belongs to the binding-protein-dependent transport system permease family.</text>
</comment>
<evidence type="ECO:0000256" key="7">
    <source>
        <dbReference type="RuleBase" id="RU363032"/>
    </source>
</evidence>
<keyword evidence="6 7" id="KW-0472">Membrane</keyword>
<organism evidence="10 11">
    <name type="scientific">Modestobacter marinus</name>
    <dbReference type="NCBI Taxonomy" id="477641"/>
    <lineage>
        <taxon>Bacteria</taxon>
        <taxon>Bacillati</taxon>
        <taxon>Actinomycetota</taxon>
        <taxon>Actinomycetes</taxon>
        <taxon>Geodermatophilales</taxon>
        <taxon>Geodermatophilaceae</taxon>
        <taxon>Modestobacter</taxon>
    </lineage>
</organism>
<evidence type="ECO:0000256" key="1">
    <source>
        <dbReference type="ARBA" id="ARBA00004651"/>
    </source>
</evidence>
<dbReference type="PANTHER" id="PTHR43386">
    <property type="entry name" value="OLIGOPEPTIDE TRANSPORT SYSTEM PERMEASE PROTEIN APPC"/>
    <property type="match status" value="1"/>
</dbReference>
<feature type="transmembrane region" description="Helical" evidence="7">
    <location>
        <begin position="12"/>
        <end position="30"/>
    </location>
</feature>
<protein>
    <submittedName>
        <fullName evidence="10">ABC transporter permease</fullName>
    </submittedName>
</protein>
<feature type="transmembrane region" description="Helical" evidence="7">
    <location>
        <begin position="442"/>
        <end position="460"/>
    </location>
</feature>
<accession>A0ABQ2FW00</accession>
<evidence type="ECO:0000256" key="6">
    <source>
        <dbReference type="ARBA" id="ARBA00023136"/>
    </source>
</evidence>
<feature type="compositionally biased region" description="Low complexity" evidence="8">
    <location>
        <begin position="574"/>
        <end position="587"/>
    </location>
</feature>
<feature type="transmembrane region" description="Helical" evidence="7">
    <location>
        <begin position="384"/>
        <end position="406"/>
    </location>
</feature>